<evidence type="ECO:0000313" key="5">
    <source>
        <dbReference type="Proteomes" id="UP000309186"/>
    </source>
</evidence>
<dbReference type="RefSeq" id="WP_058029589.1">
    <property type="nucleotide sequence ID" value="NZ_CP013187.1"/>
</dbReference>
<dbReference type="InterPro" id="IPR008620">
    <property type="entry name" value="FixH"/>
</dbReference>
<dbReference type="PROSITE" id="PS51257">
    <property type="entry name" value="PROKAR_LIPOPROTEIN"/>
    <property type="match status" value="1"/>
</dbReference>
<keyword evidence="1" id="KW-1133">Transmembrane helix</keyword>
<dbReference type="AlphaFoldDB" id="A0A0S2K1Q3"/>
<keyword evidence="4" id="KW-1185">Reference proteome</keyword>
<evidence type="ECO:0000313" key="4">
    <source>
        <dbReference type="Proteomes" id="UP000061457"/>
    </source>
</evidence>
<reference evidence="3 5" key="3">
    <citation type="submission" date="2018-01" db="EMBL/GenBank/DDBJ databases">
        <title>Co-occurrence of chitin degradation, pigmentation and bioactivity in marine Pseudoalteromonas.</title>
        <authorList>
            <person name="Paulsen S."/>
            <person name="Gram L."/>
            <person name="Machado H."/>
        </authorList>
    </citation>
    <scope>NUCLEOTIDE SEQUENCE [LARGE SCALE GENOMIC DNA]</scope>
    <source>
        <strain evidence="3 5">S3663</strain>
    </source>
</reference>
<dbReference type="Proteomes" id="UP000309186">
    <property type="component" value="Unassembled WGS sequence"/>
</dbReference>
<reference evidence="4" key="2">
    <citation type="submission" date="2015-11" db="EMBL/GenBank/DDBJ databases">
        <authorList>
            <person name="Kim K.M."/>
        </authorList>
    </citation>
    <scope>NUCLEOTIDE SEQUENCE [LARGE SCALE GENOMIC DNA]</scope>
    <source>
        <strain evidence="4">KCTC 12086</strain>
    </source>
</reference>
<evidence type="ECO:0000313" key="2">
    <source>
        <dbReference type="EMBL" id="ALO41890.1"/>
    </source>
</evidence>
<evidence type="ECO:0000313" key="3">
    <source>
        <dbReference type="EMBL" id="TLX46185.1"/>
    </source>
</evidence>
<dbReference type="Pfam" id="PF05751">
    <property type="entry name" value="FixH"/>
    <property type="match status" value="1"/>
</dbReference>
<feature type="transmembrane region" description="Helical" evidence="1">
    <location>
        <begin position="12"/>
        <end position="34"/>
    </location>
</feature>
<dbReference type="EMBL" id="PPSW01000025">
    <property type="protein sequence ID" value="TLX46185.1"/>
    <property type="molecule type" value="Genomic_DNA"/>
</dbReference>
<proteinExistence type="predicted"/>
<reference evidence="2" key="1">
    <citation type="submission" date="2015-11" db="EMBL/GenBank/DDBJ databases">
        <authorList>
            <person name="Zhang Y."/>
            <person name="Guo Z."/>
        </authorList>
    </citation>
    <scope>NUCLEOTIDE SEQUENCE [LARGE SCALE GENOMIC DNA]</scope>
    <source>
        <strain evidence="2">KCTC 12086</strain>
    </source>
</reference>
<dbReference type="PATRIC" id="fig|161398.10.peg.1410"/>
<gene>
    <name evidence="3" type="ORF">C1E24_15600</name>
    <name evidence="2" type="ORF">PP2015_1384</name>
</gene>
<dbReference type="STRING" id="161398.PP2015_1384"/>
<accession>A0A0S2K1Q3</accession>
<protein>
    <submittedName>
        <fullName evidence="2">CcoH-like protein</fullName>
    </submittedName>
</protein>
<sequence>MKPTPWYKHFWPWFLMFFPVATIVACIGLVVFAVGNGPDMVVDDYYKKGKAIDLELSKFNKAKALYLHGDLNVESDFVEFKFTKGDFSKVTALKASFYHRTIKKHDFEVNLLANANGSFTAILEDIQLGAYTIFIEPMDGSWKMKEDLLIPTTETLEVSPEYNKSLK</sequence>
<dbReference type="KEGG" id="pphe:PP2015_1384"/>
<organism evidence="2 4">
    <name type="scientific">Pseudoalteromonas phenolica</name>
    <dbReference type="NCBI Taxonomy" id="161398"/>
    <lineage>
        <taxon>Bacteria</taxon>
        <taxon>Pseudomonadati</taxon>
        <taxon>Pseudomonadota</taxon>
        <taxon>Gammaproteobacteria</taxon>
        <taxon>Alteromonadales</taxon>
        <taxon>Pseudoalteromonadaceae</taxon>
        <taxon>Pseudoalteromonas</taxon>
    </lineage>
</organism>
<dbReference type="Proteomes" id="UP000061457">
    <property type="component" value="Chromosome I"/>
</dbReference>
<keyword evidence="1" id="KW-0812">Transmembrane</keyword>
<keyword evidence="1" id="KW-0472">Membrane</keyword>
<dbReference type="OrthoDB" id="5295180at2"/>
<evidence type="ECO:0000256" key="1">
    <source>
        <dbReference type="SAM" id="Phobius"/>
    </source>
</evidence>
<name>A0A0S2K1Q3_9GAMM</name>
<dbReference type="EMBL" id="CP013187">
    <property type="protein sequence ID" value="ALO41890.1"/>
    <property type="molecule type" value="Genomic_DNA"/>
</dbReference>